<accession>A0AAV3Y7E4</accession>
<evidence type="ECO:0000313" key="2">
    <source>
        <dbReference type="Proteomes" id="UP000735302"/>
    </source>
</evidence>
<dbReference type="AlphaFoldDB" id="A0AAV3Y7E4"/>
<name>A0AAV3Y7E4_9GAST</name>
<sequence>MPLNKIGDSISTCGCYRKDIPHELSTLKDLPSEKICYDNTRMREILEVEPHNIEATIIEMAYSLIHYDVVSKHK</sequence>
<proteinExistence type="predicted"/>
<gene>
    <name evidence="1" type="ORF">PoB_000487700</name>
</gene>
<organism evidence="1 2">
    <name type="scientific">Plakobranchus ocellatus</name>
    <dbReference type="NCBI Taxonomy" id="259542"/>
    <lineage>
        <taxon>Eukaryota</taxon>
        <taxon>Metazoa</taxon>
        <taxon>Spiralia</taxon>
        <taxon>Lophotrochozoa</taxon>
        <taxon>Mollusca</taxon>
        <taxon>Gastropoda</taxon>
        <taxon>Heterobranchia</taxon>
        <taxon>Euthyneura</taxon>
        <taxon>Panpulmonata</taxon>
        <taxon>Sacoglossa</taxon>
        <taxon>Placobranchoidea</taxon>
        <taxon>Plakobranchidae</taxon>
        <taxon>Plakobranchus</taxon>
    </lineage>
</organism>
<dbReference type="EMBL" id="BLXT01000588">
    <property type="protein sequence ID" value="GFN78371.1"/>
    <property type="molecule type" value="Genomic_DNA"/>
</dbReference>
<keyword evidence="2" id="KW-1185">Reference proteome</keyword>
<protein>
    <submittedName>
        <fullName evidence="1">Uncharacterized protein</fullName>
    </submittedName>
</protein>
<comment type="caution">
    <text evidence="1">The sequence shown here is derived from an EMBL/GenBank/DDBJ whole genome shotgun (WGS) entry which is preliminary data.</text>
</comment>
<dbReference type="Proteomes" id="UP000735302">
    <property type="component" value="Unassembled WGS sequence"/>
</dbReference>
<evidence type="ECO:0000313" key="1">
    <source>
        <dbReference type="EMBL" id="GFN78371.1"/>
    </source>
</evidence>
<reference evidence="1 2" key="1">
    <citation type="journal article" date="2021" name="Elife">
        <title>Chloroplast acquisition without the gene transfer in kleptoplastic sea slugs, Plakobranchus ocellatus.</title>
        <authorList>
            <person name="Maeda T."/>
            <person name="Takahashi S."/>
            <person name="Yoshida T."/>
            <person name="Shimamura S."/>
            <person name="Takaki Y."/>
            <person name="Nagai Y."/>
            <person name="Toyoda A."/>
            <person name="Suzuki Y."/>
            <person name="Arimoto A."/>
            <person name="Ishii H."/>
            <person name="Satoh N."/>
            <person name="Nishiyama T."/>
            <person name="Hasebe M."/>
            <person name="Maruyama T."/>
            <person name="Minagawa J."/>
            <person name="Obokata J."/>
            <person name="Shigenobu S."/>
        </authorList>
    </citation>
    <scope>NUCLEOTIDE SEQUENCE [LARGE SCALE GENOMIC DNA]</scope>
</reference>